<keyword evidence="1" id="KW-0732">Signal</keyword>
<evidence type="ECO:0000313" key="2">
    <source>
        <dbReference type="EMBL" id="KAF2827112.1"/>
    </source>
</evidence>
<evidence type="ECO:0000313" key="3">
    <source>
        <dbReference type="Proteomes" id="UP000799424"/>
    </source>
</evidence>
<feature type="chain" id="PRO_5025600000" description="Secreted protein" evidence="1">
    <location>
        <begin position="27"/>
        <end position="143"/>
    </location>
</feature>
<sequence length="143" mass="15785">MNVDERAWPWLRRLSCALCWARTACGRWDAGTQGTRNRVAMSKNRVRRRCIVFALRSRRDADSRFCHPPCSTSVRLVAGEEGPWLAAAAASVCGKHLVGAQRGPEMTQAPQVDSSTAFTLGTEGVQRTLIPEFARTGAMSYET</sequence>
<name>A0A6A7A1B0_9PLEO</name>
<gene>
    <name evidence="2" type="ORF">CC86DRAFT_24208</name>
</gene>
<dbReference type="Proteomes" id="UP000799424">
    <property type="component" value="Unassembled WGS sequence"/>
</dbReference>
<dbReference type="EMBL" id="MU006225">
    <property type="protein sequence ID" value="KAF2827112.1"/>
    <property type="molecule type" value="Genomic_DNA"/>
</dbReference>
<evidence type="ECO:0000256" key="1">
    <source>
        <dbReference type="SAM" id="SignalP"/>
    </source>
</evidence>
<evidence type="ECO:0008006" key="4">
    <source>
        <dbReference type="Google" id="ProtNLM"/>
    </source>
</evidence>
<proteinExistence type="predicted"/>
<feature type="signal peptide" evidence="1">
    <location>
        <begin position="1"/>
        <end position="26"/>
    </location>
</feature>
<accession>A0A6A7A1B0</accession>
<keyword evidence="3" id="KW-1185">Reference proteome</keyword>
<reference evidence="2" key="1">
    <citation type="journal article" date="2020" name="Stud. Mycol.">
        <title>101 Dothideomycetes genomes: a test case for predicting lifestyles and emergence of pathogens.</title>
        <authorList>
            <person name="Haridas S."/>
            <person name="Albert R."/>
            <person name="Binder M."/>
            <person name="Bloem J."/>
            <person name="Labutti K."/>
            <person name="Salamov A."/>
            <person name="Andreopoulos B."/>
            <person name="Baker S."/>
            <person name="Barry K."/>
            <person name="Bills G."/>
            <person name="Bluhm B."/>
            <person name="Cannon C."/>
            <person name="Castanera R."/>
            <person name="Culley D."/>
            <person name="Daum C."/>
            <person name="Ezra D."/>
            <person name="Gonzalez J."/>
            <person name="Henrissat B."/>
            <person name="Kuo A."/>
            <person name="Liang C."/>
            <person name="Lipzen A."/>
            <person name="Lutzoni F."/>
            <person name="Magnuson J."/>
            <person name="Mondo S."/>
            <person name="Nolan M."/>
            <person name="Ohm R."/>
            <person name="Pangilinan J."/>
            <person name="Park H.-J."/>
            <person name="Ramirez L."/>
            <person name="Alfaro M."/>
            <person name="Sun H."/>
            <person name="Tritt A."/>
            <person name="Yoshinaga Y."/>
            <person name="Zwiers L.-H."/>
            <person name="Turgeon B."/>
            <person name="Goodwin S."/>
            <person name="Spatafora J."/>
            <person name="Crous P."/>
            <person name="Grigoriev I."/>
        </authorList>
    </citation>
    <scope>NUCLEOTIDE SEQUENCE</scope>
    <source>
        <strain evidence="2">CBS 113818</strain>
    </source>
</reference>
<protein>
    <recommendedName>
        <fullName evidence="4">Secreted protein</fullName>
    </recommendedName>
</protein>
<organism evidence="2 3">
    <name type="scientific">Ophiobolus disseminans</name>
    <dbReference type="NCBI Taxonomy" id="1469910"/>
    <lineage>
        <taxon>Eukaryota</taxon>
        <taxon>Fungi</taxon>
        <taxon>Dikarya</taxon>
        <taxon>Ascomycota</taxon>
        <taxon>Pezizomycotina</taxon>
        <taxon>Dothideomycetes</taxon>
        <taxon>Pleosporomycetidae</taxon>
        <taxon>Pleosporales</taxon>
        <taxon>Pleosporineae</taxon>
        <taxon>Phaeosphaeriaceae</taxon>
        <taxon>Ophiobolus</taxon>
    </lineage>
</organism>
<dbReference type="AlphaFoldDB" id="A0A6A7A1B0"/>